<proteinExistence type="predicted"/>
<dbReference type="SUPFAM" id="SSF74650">
    <property type="entry name" value="Galactose mutarotase-like"/>
    <property type="match status" value="1"/>
</dbReference>
<evidence type="ECO:0000313" key="2">
    <source>
        <dbReference type="EMBL" id="KAF2157281.1"/>
    </source>
</evidence>
<name>A0A9P4J9F6_9PEZI</name>
<dbReference type="GO" id="GO:0030246">
    <property type="term" value="F:carbohydrate binding"/>
    <property type="evidence" value="ECO:0007669"/>
    <property type="project" value="InterPro"/>
</dbReference>
<evidence type="ECO:0000313" key="3">
    <source>
        <dbReference type="Proteomes" id="UP000799439"/>
    </source>
</evidence>
<feature type="region of interest" description="Disordered" evidence="1">
    <location>
        <begin position="72"/>
        <end position="97"/>
    </location>
</feature>
<dbReference type="AlphaFoldDB" id="A0A9P4J9F6"/>
<dbReference type="InterPro" id="IPR014718">
    <property type="entry name" value="GH-type_carb-bd"/>
</dbReference>
<dbReference type="Pfam" id="PF01263">
    <property type="entry name" value="Aldose_epim"/>
    <property type="match status" value="1"/>
</dbReference>
<dbReference type="GO" id="GO:0006006">
    <property type="term" value="P:glucose metabolic process"/>
    <property type="evidence" value="ECO:0007669"/>
    <property type="project" value="TreeGrafter"/>
</dbReference>
<dbReference type="GO" id="GO:0004034">
    <property type="term" value="F:aldose 1-epimerase activity"/>
    <property type="evidence" value="ECO:0007669"/>
    <property type="project" value="TreeGrafter"/>
</dbReference>
<protein>
    <submittedName>
        <fullName evidence="2">Aldose 1-epimerase</fullName>
    </submittedName>
</protein>
<dbReference type="OrthoDB" id="274691at2759"/>
<accession>A0A9P4J9F6</accession>
<dbReference type="Proteomes" id="UP000799439">
    <property type="component" value="Unassembled WGS sequence"/>
</dbReference>
<organism evidence="2 3">
    <name type="scientific">Myriangium duriaei CBS 260.36</name>
    <dbReference type="NCBI Taxonomy" id="1168546"/>
    <lineage>
        <taxon>Eukaryota</taxon>
        <taxon>Fungi</taxon>
        <taxon>Dikarya</taxon>
        <taxon>Ascomycota</taxon>
        <taxon>Pezizomycotina</taxon>
        <taxon>Dothideomycetes</taxon>
        <taxon>Dothideomycetidae</taxon>
        <taxon>Myriangiales</taxon>
        <taxon>Myriangiaceae</taxon>
        <taxon>Myriangium</taxon>
    </lineage>
</organism>
<reference evidence="2" key="1">
    <citation type="journal article" date="2020" name="Stud. Mycol.">
        <title>101 Dothideomycetes genomes: a test case for predicting lifestyles and emergence of pathogens.</title>
        <authorList>
            <person name="Haridas S."/>
            <person name="Albert R."/>
            <person name="Binder M."/>
            <person name="Bloem J."/>
            <person name="Labutti K."/>
            <person name="Salamov A."/>
            <person name="Andreopoulos B."/>
            <person name="Baker S."/>
            <person name="Barry K."/>
            <person name="Bills G."/>
            <person name="Bluhm B."/>
            <person name="Cannon C."/>
            <person name="Castanera R."/>
            <person name="Culley D."/>
            <person name="Daum C."/>
            <person name="Ezra D."/>
            <person name="Gonzalez J."/>
            <person name="Henrissat B."/>
            <person name="Kuo A."/>
            <person name="Liang C."/>
            <person name="Lipzen A."/>
            <person name="Lutzoni F."/>
            <person name="Magnuson J."/>
            <person name="Mondo S."/>
            <person name="Nolan M."/>
            <person name="Ohm R."/>
            <person name="Pangilinan J."/>
            <person name="Park H.-J."/>
            <person name="Ramirez L."/>
            <person name="Alfaro M."/>
            <person name="Sun H."/>
            <person name="Tritt A."/>
            <person name="Yoshinaga Y."/>
            <person name="Zwiers L.-H."/>
            <person name="Turgeon B."/>
            <person name="Goodwin S."/>
            <person name="Spatafora J."/>
            <person name="Crous P."/>
            <person name="Grigoriev I."/>
        </authorList>
    </citation>
    <scope>NUCLEOTIDE SEQUENCE</scope>
    <source>
        <strain evidence="2">CBS 260.36</strain>
    </source>
</reference>
<dbReference type="PANTHER" id="PTHR10091">
    <property type="entry name" value="ALDOSE-1-EPIMERASE"/>
    <property type="match status" value="1"/>
</dbReference>
<sequence>MSDDLSFLALGANLHTFTVAGLPLVVSLPTEDAYISTGNPAYFGETIGRLGNRLKEGALHLNGVTYQLARNNGSNTLHGGPRGWGKQRWSGPHPESRHGAEAVRFTLRSPDGDEGFPGAVIANAWYIGRRDESTGGMALEVEYEVTWDPEGPTKGQQGEQLSETVVNVTNHTAFSVAPVPQSTSDSRSLAGTKATLFTNLRQEVDEAAIPTGRITTHPGITPGAPFTLSADKPVFDDCFVLKAEVADVPLDTRGGDLQKLCAFEHPDTGLHLEAWSTEPAFQFYTGEFIDLNHKDEKGKEHKYAKRAGFCVEASRFVDAPSRPEWKGMVVLPRGKTWGSRTVYKAWKQ</sequence>
<keyword evidence="3" id="KW-1185">Reference proteome</keyword>
<comment type="caution">
    <text evidence="2">The sequence shown here is derived from an EMBL/GenBank/DDBJ whole genome shotgun (WGS) entry which is preliminary data.</text>
</comment>
<dbReference type="PANTHER" id="PTHR10091:SF0">
    <property type="entry name" value="GALACTOSE MUTAROTASE"/>
    <property type="match status" value="1"/>
</dbReference>
<evidence type="ECO:0000256" key="1">
    <source>
        <dbReference type="SAM" id="MobiDB-lite"/>
    </source>
</evidence>
<dbReference type="Gene3D" id="2.70.98.10">
    <property type="match status" value="1"/>
</dbReference>
<dbReference type="InterPro" id="IPR008183">
    <property type="entry name" value="Aldose_1/G6P_1-epimerase"/>
</dbReference>
<dbReference type="InterPro" id="IPR011013">
    <property type="entry name" value="Gal_mutarotase_sf_dom"/>
</dbReference>
<dbReference type="GO" id="GO:0033499">
    <property type="term" value="P:galactose catabolic process via UDP-galactose, Leloir pathway"/>
    <property type="evidence" value="ECO:0007669"/>
    <property type="project" value="TreeGrafter"/>
</dbReference>
<dbReference type="EMBL" id="ML996081">
    <property type="protein sequence ID" value="KAF2157281.1"/>
    <property type="molecule type" value="Genomic_DNA"/>
</dbReference>
<gene>
    <name evidence="2" type="ORF">K461DRAFT_273436</name>
</gene>